<evidence type="ECO:0000256" key="3">
    <source>
        <dbReference type="ARBA" id="ARBA00022448"/>
    </source>
</evidence>
<sequence>MDTTPKIETPEIETPKIEVAALRKQFGELVVLKDINLKVAAGSVVALIGPSGSGKSTLLRCINLLVTPDGGRVRVGEDSFAFGVGSKPPRTRELARFRTNTGMVFQHFNLFPHMTALGNVMEAPITVRKKPKAQAREQALALLAKVGLADKVDEYPSRLSGGQKQRVAIARALAMEPEVMLFDEATSALDPELVGEVLGVMQKLASEGMTMVIVTHEIAFAREVADRVIFMRDGVVIEEGPARQVIDAPREPATQAFLGHFHRGGAAQAPAEKAL</sequence>
<dbReference type="InterPro" id="IPR050086">
    <property type="entry name" value="MetN_ABC_transporter-like"/>
</dbReference>
<evidence type="ECO:0000256" key="7">
    <source>
        <dbReference type="ARBA" id="ARBA00023136"/>
    </source>
</evidence>
<organism evidence="9 10">
    <name type="scientific">Bosea vaviloviae</name>
    <dbReference type="NCBI Taxonomy" id="1526658"/>
    <lineage>
        <taxon>Bacteria</taxon>
        <taxon>Pseudomonadati</taxon>
        <taxon>Pseudomonadota</taxon>
        <taxon>Alphaproteobacteria</taxon>
        <taxon>Hyphomicrobiales</taxon>
        <taxon>Boseaceae</taxon>
        <taxon>Bosea</taxon>
    </lineage>
</organism>
<dbReference type="SUPFAM" id="SSF52540">
    <property type="entry name" value="P-loop containing nucleoside triphosphate hydrolases"/>
    <property type="match status" value="1"/>
</dbReference>
<dbReference type="PANTHER" id="PTHR43166">
    <property type="entry name" value="AMINO ACID IMPORT ATP-BINDING PROTEIN"/>
    <property type="match status" value="1"/>
</dbReference>
<gene>
    <name evidence="9" type="ORF">BHK69_07095</name>
</gene>
<dbReference type="InterPro" id="IPR003439">
    <property type="entry name" value="ABC_transporter-like_ATP-bd"/>
</dbReference>
<dbReference type="STRING" id="1526658.BHK69_07095"/>
<keyword evidence="3" id="KW-0813">Transport</keyword>
<dbReference type="InterPro" id="IPR030679">
    <property type="entry name" value="ABC_ATPase_HisP-typ"/>
</dbReference>
<dbReference type="FunFam" id="3.40.50.300:FF:000020">
    <property type="entry name" value="Amino acid ABC transporter ATP-binding component"/>
    <property type="match status" value="1"/>
</dbReference>
<evidence type="ECO:0000259" key="8">
    <source>
        <dbReference type="PROSITE" id="PS50893"/>
    </source>
</evidence>
<dbReference type="PROSITE" id="PS50893">
    <property type="entry name" value="ABC_TRANSPORTER_2"/>
    <property type="match status" value="1"/>
</dbReference>
<dbReference type="AlphaFoldDB" id="A0A1D7TYR6"/>
<evidence type="ECO:0000256" key="4">
    <source>
        <dbReference type="ARBA" id="ARBA00022475"/>
    </source>
</evidence>
<comment type="subcellular location">
    <subcellularLocation>
        <location evidence="1">Cell membrane</location>
        <topology evidence="1">Peripheral membrane protein</topology>
    </subcellularLocation>
</comment>
<dbReference type="Pfam" id="PF00005">
    <property type="entry name" value="ABC_tran"/>
    <property type="match status" value="1"/>
</dbReference>
<dbReference type="PROSITE" id="PS00211">
    <property type="entry name" value="ABC_TRANSPORTER_1"/>
    <property type="match status" value="1"/>
</dbReference>
<dbReference type="GO" id="GO:0005524">
    <property type="term" value="F:ATP binding"/>
    <property type="evidence" value="ECO:0007669"/>
    <property type="project" value="UniProtKB-KW"/>
</dbReference>
<reference evidence="9 10" key="1">
    <citation type="journal article" date="2015" name="Antonie Van Leeuwenhoek">
        <title>Bosea vaviloviae sp. nov., a new species of slow-growing rhizobia isolated from nodules of the relict species Vavilovia formosa (Stev.) Fed.</title>
        <authorList>
            <person name="Safronova V.I."/>
            <person name="Kuznetsova I.G."/>
            <person name="Sazanova A.L."/>
            <person name="Kimeklis A.K."/>
            <person name="Belimov A.A."/>
            <person name="Andronov E.E."/>
            <person name="Pinaev A.G."/>
            <person name="Chizhevskaya E.P."/>
            <person name="Pukhaev A.R."/>
            <person name="Popov K.P."/>
            <person name="Willems A."/>
            <person name="Tikhonovich I.A."/>
        </authorList>
    </citation>
    <scope>NUCLEOTIDE SEQUENCE [LARGE SCALE GENOMIC DNA]</scope>
    <source>
        <strain evidence="9 10">Vaf18</strain>
    </source>
</reference>
<evidence type="ECO:0000256" key="1">
    <source>
        <dbReference type="ARBA" id="ARBA00004202"/>
    </source>
</evidence>
<evidence type="ECO:0000256" key="2">
    <source>
        <dbReference type="ARBA" id="ARBA00005417"/>
    </source>
</evidence>
<keyword evidence="10" id="KW-1185">Reference proteome</keyword>
<dbReference type="KEGG" id="bvv:BHK69_07095"/>
<evidence type="ECO:0000256" key="5">
    <source>
        <dbReference type="ARBA" id="ARBA00022741"/>
    </source>
</evidence>
<feature type="domain" description="ABC transporter" evidence="8">
    <location>
        <begin position="17"/>
        <end position="258"/>
    </location>
</feature>
<dbReference type="GO" id="GO:0016887">
    <property type="term" value="F:ATP hydrolysis activity"/>
    <property type="evidence" value="ECO:0007669"/>
    <property type="project" value="InterPro"/>
</dbReference>
<name>A0A1D7TYR6_9HYPH</name>
<dbReference type="OrthoDB" id="9802264at2"/>
<keyword evidence="7" id="KW-0472">Membrane</keyword>
<dbReference type="SMART" id="SM00382">
    <property type="entry name" value="AAA"/>
    <property type="match status" value="1"/>
</dbReference>
<dbReference type="InterPro" id="IPR027417">
    <property type="entry name" value="P-loop_NTPase"/>
</dbReference>
<dbReference type="PIRSF" id="PIRSF039085">
    <property type="entry name" value="ABC_ATPase_HisP"/>
    <property type="match status" value="1"/>
</dbReference>
<evidence type="ECO:0000313" key="10">
    <source>
        <dbReference type="Proteomes" id="UP000094969"/>
    </source>
</evidence>
<protein>
    <submittedName>
        <fullName evidence="9">ATP-binding protein</fullName>
    </submittedName>
</protein>
<keyword evidence="5" id="KW-0547">Nucleotide-binding</keyword>
<dbReference type="RefSeq" id="WP_069689484.1">
    <property type="nucleotide sequence ID" value="NZ_CP017147.1"/>
</dbReference>
<keyword evidence="4" id="KW-1003">Cell membrane</keyword>
<dbReference type="CDD" id="cd03262">
    <property type="entry name" value="ABC_HisP_GlnQ"/>
    <property type="match status" value="1"/>
</dbReference>
<evidence type="ECO:0000256" key="6">
    <source>
        <dbReference type="ARBA" id="ARBA00022840"/>
    </source>
</evidence>
<dbReference type="Proteomes" id="UP000094969">
    <property type="component" value="Chromosome"/>
</dbReference>
<evidence type="ECO:0000313" key="9">
    <source>
        <dbReference type="EMBL" id="AOO80264.1"/>
    </source>
</evidence>
<dbReference type="EMBL" id="CP017147">
    <property type="protein sequence ID" value="AOO80264.1"/>
    <property type="molecule type" value="Genomic_DNA"/>
</dbReference>
<dbReference type="PANTHER" id="PTHR43166:SF35">
    <property type="entry name" value="L-CYSTINE IMPORT ATP-BINDING PROTEIN TCYN"/>
    <property type="match status" value="1"/>
</dbReference>
<keyword evidence="6 9" id="KW-0067">ATP-binding</keyword>
<dbReference type="InterPro" id="IPR017871">
    <property type="entry name" value="ABC_transporter-like_CS"/>
</dbReference>
<comment type="similarity">
    <text evidence="2">Belongs to the ABC transporter superfamily.</text>
</comment>
<dbReference type="GO" id="GO:0015424">
    <property type="term" value="F:ABC-type amino acid transporter activity"/>
    <property type="evidence" value="ECO:0007669"/>
    <property type="project" value="InterPro"/>
</dbReference>
<dbReference type="Gene3D" id="3.40.50.300">
    <property type="entry name" value="P-loop containing nucleotide triphosphate hydrolases"/>
    <property type="match status" value="1"/>
</dbReference>
<dbReference type="InterPro" id="IPR003593">
    <property type="entry name" value="AAA+_ATPase"/>
</dbReference>
<accession>A0A1D7TYR6</accession>
<dbReference type="GO" id="GO:0005886">
    <property type="term" value="C:plasma membrane"/>
    <property type="evidence" value="ECO:0007669"/>
    <property type="project" value="UniProtKB-SubCell"/>
</dbReference>
<proteinExistence type="inferred from homology"/>